<name>A0A812VWJ1_9DINO</name>
<evidence type="ECO:0000313" key="3">
    <source>
        <dbReference type="Proteomes" id="UP000601435"/>
    </source>
</evidence>
<organism evidence="2 3">
    <name type="scientific">Symbiodinium necroappetens</name>
    <dbReference type="NCBI Taxonomy" id="1628268"/>
    <lineage>
        <taxon>Eukaryota</taxon>
        <taxon>Sar</taxon>
        <taxon>Alveolata</taxon>
        <taxon>Dinophyceae</taxon>
        <taxon>Suessiales</taxon>
        <taxon>Symbiodiniaceae</taxon>
        <taxon>Symbiodinium</taxon>
    </lineage>
</organism>
<protein>
    <submittedName>
        <fullName evidence="2">Uncharacterized protein</fullName>
    </submittedName>
</protein>
<evidence type="ECO:0000256" key="1">
    <source>
        <dbReference type="SAM" id="MobiDB-lite"/>
    </source>
</evidence>
<keyword evidence="3" id="KW-1185">Reference proteome</keyword>
<reference evidence="2" key="1">
    <citation type="submission" date="2021-02" db="EMBL/GenBank/DDBJ databases">
        <authorList>
            <person name="Dougan E. K."/>
            <person name="Rhodes N."/>
            <person name="Thang M."/>
            <person name="Chan C."/>
        </authorList>
    </citation>
    <scope>NUCLEOTIDE SEQUENCE</scope>
</reference>
<proteinExistence type="predicted"/>
<gene>
    <name evidence="2" type="ORF">SNEC2469_LOCUS18232</name>
</gene>
<accession>A0A812VWJ1</accession>
<sequence length="1647" mass="185584">MLEQFWVFAKAAETVFSEPLGYQMGLGRCEKVHRSISWAKRRKAIAGCAGSRAKPLSTVDNEILSAEERARLQWVSFRTNIAVPSIDTAPLKALGKEVFTQRGKPLKEADPILIELVMAMEKVADDQMPNPTRIFLWWTLCMIFASLRFDDAIHVKPHELEVKPEGLFGVSWQTKSERKRRGTKFVVPDVSFSKHSWFKSGLDLFELEFALVERDFWIPDLESKTQWRTTPPDYARSLQWLHHLVWHAGKEAGASQEALQKVTALTWHSARVTVLDQAVHCKRAQQAIGVQASWKNPGPLVLKYTRSRSSLPALMIKDLVSEVSKEYEPECAREDDAIDDPEDHGDCLTEFFIKEIACKREITSEFVHIGSVLPDPKCSLNRSRFGSLLDKIPELALRQIFGRQKLPEDLCLLLADKGMLSVERVAMLLAAIWKSSSTLQEHVATRRAKMEEDPSKIPEIPGEDHPEFREIFVNQHPDVILTYMREPHRKFVERTHRDYMVHGAVAFYEVTEMRSRSDQIVSTSGLSKTSDDLLRVVQHDNKISATSEGSVMDRLHAFFVVYKLSNGKRKDFPTFSSALKEVLKNHKQLWNARELAKDKDKDKSGKPSGGAKLTARADRDPRIPEKALGDTLHRPPGDFSPEQAKSSQTTLSATTCEAPFQKLSSAALCSTPPSSAWSQVPTDPYLVRDLGPWCLELFAGSGVFTAHLRQRGLRVLPPIDVLQSSEVTEQRDLLDGDFFEQLLLLARMGAIGFLHVGLPCSTFSQARQRPGGPRPLRSRLMPLGLEHRSAAEEDQLFAANELLNRSLLLMHSVINSGGDFSLENPLSSLLWQVPAVQQLKVRHRLYNVDFDQCEFGATSKKATPLLVSNALFLQLSRTCSGDHLHVLLKGKVRGSDGHLIFATKPAQIYPVGLALAWSAVVEQILQGTLPQFARSFDLVTEPADRKRKIGESVPWQGHRQEQAARLAAASGYQLKRGAAKPLLEIESEPGVAIRWTLQITHPFTVQPEIPAEISDNINAISSAPLPLVDRRLRDLQYWKDRAAAFVPETDQELRPIPDAALRRLLRGRPDYADLQMGSFTHVKLYDELLEASGCAGADRSLAHGLRTGFPIPIVGPIQRSGRWPEYPKRQDPVKVSEAESRAWEFRRKIFRRCSAVPVSDNLRSLWKSTMEDVAEGSTVGPFQSEEEVTQFLGCDDWIPTQRFEVVQKNKVRGCDSATSNLINKTAVITEKLQLPSTDLNVAVLRELRTRAGDRRLQGWVLDERKAYRQLPILPQHRKFSVMCLKDPDDDRPKYFVMIGHSFGLVSAVYNYNRRSAALNDIFTRLFRMVSFNFYDDKYGFETELTAPSAKFVAETIHWLLGPSFDQKKLQVSFLPVVLGVTFNLEDFLLEIKEERKAELVEPIDAILDSGTLDPGTAGTCSDQASSGAKSVELSSVPLSERQYSKDLSGDRMDLNEALKRSLIYWRGLIEFGPPKEISLRASKRSDIVIFTDGFTPDQRKAECGPDRIGAVMFDRRGLAPKQFTEVIPRSISEKWIPRKTQIVPIEMIAPILALETFRDHVRNKDVILLIDSEAVEASLVKGYSSKEDLCELVELFWELLLEYRANFFIDRVSTDANFADWPSRDHLEIGESAGWETVLCSWPAALA</sequence>
<dbReference type="Proteomes" id="UP000601435">
    <property type="component" value="Unassembled WGS sequence"/>
</dbReference>
<dbReference type="EMBL" id="CAJNJA010030586">
    <property type="protein sequence ID" value="CAE7645183.1"/>
    <property type="molecule type" value="Genomic_DNA"/>
</dbReference>
<feature type="region of interest" description="Disordered" evidence="1">
    <location>
        <begin position="593"/>
        <end position="648"/>
    </location>
</feature>
<comment type="caution">
    <text evidence="2">The sequence shown here is derived from an EMBL/GenBank/DDBJ whole genome shotgun (WGS) entry which is preliminary data.</text>
</comment>
<evidence type="ECO:0000313" key="2">
    <source>
        <dbReference type="EMBL" id="CAE7645183.1"/>
    </source>
</evidence>
<feature type="compositionally biased region" description="Basic and acidic residues" evidence="1">
    <location>
        <begin position="594"/>
        <end position="605"/>
    </location>
</feature>
<feature type="compositionally biased region" description="Basic and acidic residues" evidence="1">
    <location>
        <begin position="615"/>
        <end position="636"/>
    </location>
</feature>
<dbReference type="OrthoDB" id="444405at2759"/>